<dbReference type="PANTHER" id="PTHR13479">
    <property type="entry name" value="30S RIBOSOMAL PROTEIN S18"/>
    <property type="match status" value="1"/>
</dbReference>
<dbReference type="STRING" id="1220924.W2RRF0"/>
<dbReference type="GeneID" id="19972657"/>
<dbReference type="GO" id="GO:0003735">
    <property type="term" value="F:structural constituent of ribosome"/>
    <property type="evidence" value="ECO:0007669"/>
    <property type="project" value="InterPro"/>
</dbReference>
<comment type="similarity">
    <text evidence="1">Belongs to the bacterial ribosomal protein bS18 family.</text>
</comment>
<dbReference type="Proteomes" id="UP000030752">
    <property type="component" value="Unassembled WGS sequence"/>
</dbReference>
<dbReference type="eggNOG" id="KOG3162">
    <property type="taxonomic scope" value="Eukaryota"/>
</dbReference>
<dbReference type="OrthoDB" id="21463at2759"/>
<dbReference type="GO" id="GO:0070181">
    <property type="term" value="F:small ribosomal subunit rRNA binding"/>
    <property type="evidence" value="ECO:0007669"/>
    <property type="project" value="TreeGrafter"/>
</dbReference>
<keyword evidence="3" id="KW-0687">Ribonucleoprotein</keyword>
<dbReference type="FunCoup" id="W2RRF0">
    <property type="interactions" value="140"/>
</dbReference>
<evidence type="ECO:0000313" key="5">
    <source>
        <dbReference type="EMBL" id="ETN39096.1"/>
    </source>
</evidence>
<dbReference type="GO" id="GO:0032543">
    <property type="term" value="P:mitochondrial translation"/>
    <property type="evidence" value="ECO:0007669"/>
    <property type="project" value="TreeGrafter"/>
</dbReference>
<dbReference type="PANTHER" id="PTHR13479:SF40">
    <property type="entry name" value="SMALL RIBOSOMAL SUBUNIT PROTEIN BS18M"/>
    <property type="match status" value="1"/>
</dbReference>
<evidence type="ECO:0000256" key="1">
    <source>
        <dbReference type="ARBA" id="ARBA00005589"/>
    </source>
</evidence>
<dbReference type="InterPro" id="IPR001648">
    <property type="entry name" value="Ribosomal_bS18"/>
</dbReference>
<organism evidence="5 6">
    <name type="scientific">Cyphellophora europaea (strain CBS 101466)</name>
    <name type="common">Phialophora europaea</name>
    <dbReference type="NCBI Taxonomy" id="1220924"/>
    <lineage>
        <taxon>Eukaryota</taxon>
        <taxon>Fungi</taxon>
        <taxon>Dikarya</taxon>
        <taxon>Ascomycota</taxon>
        <taxon>Pezizomycotina</taxon>
        <taxon>Eurotiomycetes</taxon>
        <taxon>Chaetothyriomycetidae</taxon>
        <taxon>Chaetothyriales</taxon>
        <taxon>Cyphellophoraceae</taxon>
        <taxon>Cyphellophora</taxon>
    </lineage>
</organism>
<keyword evidence="2 5" id="KW-0689">Ribosomal protein</keyword>
<dbReference type="InterPro" id="IPR036870">
    <property type="entry name" value="Ribosomal_bS18_sf"/>
</dbReference>
<dbReference type="PRINTS" id="PR00974">
    <property type="entry name" value="RIBOSOMALS18"/>
</dbReference>
<dbReference type="Pfam" id="PF01084">
    <property type="entry name" value="Ribosomal_S18"/>
    <property type="match status" value="1"/>
</dbReference>
<dbReference type="RefSeq" id="XP_008717881.1">
    <property type="nucleotide sequence ID" value="XM_008719659.1"/>
</dbReference>
<evidence type="ECO:0000256" key="3">
    <source>
        <dbReference type="ARBA" id="ARBA00023274"/>
    </source>
</evidence>
<sequence length="163" mass="18492">MKLVASAATALSFTGFRQFSAQLPRVTYSSSSKRHASNDPTNQYAAAQLSMQHKREWKIGDVYAPHDLSPAEMRKWNKRRSPTKDVFDILAVNPLSLYKNFSVMSDFVTDTGRIRPRSETGLRPVNQRRMAKAVRRAIALGLIPSVYKHPEFLKDKAQSLRGR</sequence>
<dbReference type="FunFam" id="4.10.640.10:FF:000013">
    <property type="entry name" value="37S ribosomal protein S18"/>
    <property type="match status" value="1"/>
</dbReference>
<evidence type="ECO:0000256" key="2">
    <source>
        <dbReference type="ARBA" id="ARBA00022980"/>
    </source>
</evidence>
<reference evidence="5 6" key="1">
    <citation type="submission" date="2013-03" db="EMBL/GenBank/DDBJ databases">
        <title>The Genome Sequence of Phialophora europaea CBS 101466.</title>
        <authorList>
            <consortium name="The Broad Institute Genomics Platform"/>
            <person name="Cuomo C."/>
            <person name="de Hoog S."/>
            <person name="Gorbushina A."/>
            <person name="Walker B."/>
            <person name="Young S.K."/>
            <person name="Zeng Q."/>
            <person name="Gargeya S."/>
            <person name="Fitzgerald M."/>
            <person name="Haas B."/>
            <person name="Abouelleil A."/>
            <person name="Allen A.W."/>
            <person name="Alvarado L."/>
            <person name="Arachchi H.M."/>
            <person name="Berlin A.M."/>
            <person name="Chapman S.B."/>
            <person name="Gainer-Dewar J."/>
            <person name="Goldberg J."/>
            <person name="Griggs A."/>
            <person name="Gujja S."/>
            <person name="Hansen M."/>
            <person name="Howarth C."/>
            <person name="Imamovic A."/>
            <person name="Ireland A."/>
            <person name="Larimer J."/>
            <person name="McCowan C."/>
            <person name="Murphy C."/>
            <person name="Pearson M."/>
            <person name="Poon T.W."/>
            <person name="Priest M."/>
            <person name="Roberts A."/>
            <person name="Saif S."/>
            <person name="Shea T."/>
            <person name="Sisk P."/>
            <person name="Sykes S."/>
            <person name="Wortman J."/>
            <person name="Nusbaum C."/>
            <person name="Birren B."/>
        </authorList>
    </citation>
    <scope>NUCLEOTIDE SEQUENCE [LARGE SCALE GENOMIC DNA]</scope>
    <source>
        <strain evidence="5 6">CBS 101466</strain>
    </source>
</reference>
<protein>
    <recommendedName>
        <fullName evidence="4">Small ribosomal subunit protein bS18m</fullName>
    </recommendedName>
</protein>
<dbReference type="HOGENOM" id="CLU_082177_3_2_1"/>
<keyword evidence="6" id="KW-1185">Reference proteome</keyword>
<dbReference type="InParanoid" id="W2RRF0"/>
<accession>W2RRF0</accession>
<dbReference type="GO" id="GO:0005763">
    <property type="term" value="C:mitochondrial small ribosomal subunit"/>
    <property type="evidence" value="ECO:0007669"/>
    <property type="project" value="TreeGrafter"/>
</dbReference>
<dbReference type="Gene3D" id="4.10.640.10">
    <property type="entry name" value="Ribosomal protein S18"/>
    <property type="match status" value="1"/>
</dbReference>
<dbReference type="SUPFAM" id="SSF46911">
    <property type="entry name" value="Ribosomal protein S18"/>
    <property type="match status" value="1"/>
</dbReference>
<name>W2RRF0_CYPE1</name>
<evidence type="ECO:0000256" key="4">
    <source>
        <dbReference type="ARBA" id="ARBA00035264"/>
    </source>
</evidence>
<evidence type="ECO:0000313" key="6">
    <source>
        <dbReference type="Proteomes" id="UP000030752"/>
    </source>
</evidence>
<gene>
    <name evidence="5" type="ORF">HMPREF1541_05318</name>
</gene>
<dbReference type="EMBL" id="KB822721">
    <property type="protein sequence ID" value="ETN39096.1"/>
    <property type="molecule type" value="Genomic_DNA"/>
</dbReference>
<dbReference type="AlphaFoldDB" id="W2RRF0"/>
<proteinExistence type="inferred from homology"/>
<dbReference type="VEuPathDB" id="FungiDB:HMPREF1541_05318"/>